<dbReference type="InterPro" id="IPR042193">
    <property type="entry name" value="FHIPEP_3"/>
</dbReference>
<dbReference type="GO" id="GO:0005886">
    <property type="term" value="C:plasma membrane"/>
    <property type="evidence" value="ECO:0007669"/>
    <property type="project" value="UniProtKB-SubCell"/>
</dbReference>
<dbReference type="PRINTS" id="PR00949">
    <property type="entry name" value="TYPE3IMAPROT"/>
</dbReference>
<keyword evidence="8" id="KW-0966">Cell projection</keyword>
<dbReference type="GO" id="GO:0009306">
    <property type="term" value="P:protein secretion"/>
    <property type="evidence" value="ECO:0007669"/>
    <property type="project" value="InterPro"/>
</dbReference>
<dbReference type="NCBIfam" id="TIGR01398">
    <property type="entry name" value="FlhA"/>
    <property type="match status" value="1"/>
</dbReference>
<feature type="transmembrane region" description="Helical" evidence="7">
    <location>
        <begin position="66"/>
        <end position="86"/>
    </location>
</feature>
<evidence type="ECO:0000256" key="3">
    <source>
        <dbReference type="ARBA" id="ARBA00022475"/>
    </source>
</evidence>
<dbReference type="Gene3D" id="3.40.50.12790">
    <property type="entry name" value="FHIPEP family, domain 4"/>
    <property type="match status" value="1"/>
</dbReference>
<dbReference type="InterPro" id="IPR042196">
    <property type="entry name" value="FHIPEP_4"/>
</dbReference>
<dbReference type="InterPro" id="IPR001712">
    <property type="entry name" value="T3SS_FHIPEP"/>
</dbReference>
<evidence type="ECO:0000256" key="1">
    <source>
        <dbReference type="ARBA" id="ARBA00004651"/>
    </source>
</evidence>
<comment type="similarity">
    <text evidence="2 7">Belongs to the FHIPEP (flagella/HR/invasion proteins export pore) family.</text>
</comment>
<dbReference type="PROSITE" id="PS00994">
    <property type="entry name" value="FHIPEP"/>
    <property type="match status" value="1"/>
</dbReference>
<evidence type="ECO:0000256" key="5">
    <source>
        <dbReference type="ARBA" id="ARBA00022989"/>
    </source>
</evidence>
<dbReference type="STRING" id="1391654.AKJ09_01386"/>
<evidence type="ECO:0000313" key="9">
    <source>
        <dbReference type="Proteomes" id="UP000064967"/>
    </source>
</evidence>
<keyword evidence="9" id="KW-1185">Reference proteome</keyword>
<keyword evidence="8" id="KW-0969">Cilium</keyword>
<keyword evidence="4 7" id="KW-0812">Transmembrane</keyword>
<reference evidence="8 9" key="1">
    <citation type="submission" date="2015-08" db="EMBL/GenBank/DDBJ databases">
        <authorList>
            <person name="Babu N.S."/>
            <person name="Beckwith C.J."/>
            <person name="Beseler K.G."/>
            <person name="Brison A."/>
            <person name="Carone J.V."/>
            <person name="Caskin T.P."/>
            <person name="Diamond M."/>
            <person name="Durham M.E."/>
            <person name="Foxe J.M."/>
            <person name="Go M."/>
            <person name="Henderson B.A."/>
            <person name="Jones I.B."/>
            <person name="McGettigan J.A."/>
            <person name="Micheletti S.J."/>
            <person name="Nasrallah M.E."/>
            <person name="Ortiz D."/>
            <person name="Piller C.R."/>
            <person name="Privatt S.R."/>
            <person name="Schneider S.L."/>
            <person name="Sharp S."/>
            <person name="Smith T.C."/>
            <person name="Stanton J.D."/>
            <person name="Ullery H.E."/>
            <person name="Wilson R.J."/>
            <person name="Serrano M.G."/>
            <person name="Buck G."/>
            <person name="Lee V."/>
            <person name="Wang Y."/>
            <person name="Carvalho R."/>
            <person name="Voegtly L."/>
            <person name="Shi R."/>
            <person name="Duckworth R."/>
            <person name="Johnson A."/>
            <person name="Loviza R."/>
            <person name="Walstead R."/>
            <person name="Shah Z."/>
            <person name="Kiflezghi M."/>
            <person name="Wade K."/>
            <person name="Ball S.L."/>
            <person name="Bradley K.W."/>
            <person name="Asai D.J."/>
            <person name="Bowman C.A."/>
            <person name="Russell D.A."/>
            <person name="Pope W.H."/>
            <person name="Jacobs-Sera D."/>
            <person name="Hendrix R.W."/>
            <person name="Hatfull G.F."/>
        </authorList>
    </citation>
    <scope>NUCLEOTIDE SEQUENCE [LARGE SCALE GENOMIC DNA]</scope>
    <source>
        <strain evidence="8 9">DSM 27648</strain>
    </source>
</reference>
<proteinExistence type="inferred from homology"/>
<dbReference type="Gene3D" id="3.40.30.60">
    <property type="entry name" value="FHIPEP family, domain 1"/>
    <property type="match status" value="1"/>
</dbReference>
<dbReference type="OrthoDB" id="9759185at2"/>
<dbReference type="PATRIC" id="fig|1391654.3.peg.1403"/>
<dbReference type="InterPro" id="IPR025505">
    <property type="entry name" value="FHIPEP_CS"/>
</dbReference>
<organism evidence="8 9">
    <name type="scientific">Labilithrix luteola</name>
    <dbReference type="NCBI Taxonomy" id="1391654"/>
    <lineage>
        <taxon>Bacteria</taxon>
        <taxon>Pseudomonadati</taxon>
        <taxon>Myxococcota</taxon>
        <taxon>Polyangia</taxon>
        <taxon>Polyangiales</taxon>
        <taxon>Labilitrichaceae</taxon>
        <taxon>Labilithrix</taxon>
    </lineage>
</organism>
<feature type="transmembrane region" description="Helical" evidence="7">
    <location>
        <begin position="198"/>
        <end position="218"/>
    </location>
</feature>
<feature type="transmembrane region" description="Helical" evidence="7">
    <location>
        <begin position="12"/>
        <end position="29"/>
    </location>
</feature>
<keyword evidence="7" id="KW-0813">Transport</keyword>
<keyword evidence="8" id="KW-0282">Flagellum</keyword>
<dbReference type="Pfam" id="PF00771">
    <property type="entry name" value="FHIPEP"/>
    <property type="match status" value="1"/>
</dbReference>
<keyword evidence="7" id="KW-0653">Protein transport</keyword>
<dbReference type="PANTHER" id="PTHR30161">
    <property type="entry name" value="FLAGELLAR EXPORT PROTEIN, MEMBRANE FLHA SUBUNIT-RELATED"/>
    <property type="match status" value="1"/>
</dbReference>
<dbReference type="EMBL" id="CP012333">
    <property type="protein sequence ID" value="AKU94722.1"/>
    <property type="molecule type" value="Genomic_DNA"/>
</dbReference>
<dbReference type="InterPro" id="IPR042194">
    <property type="entry name" value="FHIPEP_1"/>
</dbReference>
<keyword evidence="3 7" id="KW-1003">Cell membrane</keyword>
<evidence type="ECO:0000256" key="7">
    <source>
        <dbReference type="RuleBase" id="RU364093"/>
    </source>
</evidence>
<name>A0A0K1PMI7_9BACT</name>
<protein>
    <recommendedName>
        <fullName evidence="7">Flagellar biosynthesis protein FlhA</fullName>
    </recommendedName>
</protein>
<evidence type="ECO:0000256" key="2">
    <source>
        <dbReference type="ARBA" id="ARBA00008835"/>
    </source>
</evidence>
<evidence type="ECO:0000313" key="8">
    <source>
        <dbReference type="EMBL" id="AKU94722.1"/>
    </source>
</evidence>
<feature type="transmembrane region" description="Helical" evidence="7">
    <location>
        <begin position="106"/>
        <end position="129"/>
    </location>
</feature>
<dbReference type="RefSeq" id="WP_146646277.1">
    <property type="nucleotide sequence ID" value="NZ_CP012333.1"/>
</dbReference>
<dbReference type="KEGG" id="llu:AKJ09_01386"/>
<keyword evidence="6 7" id="KW-0472">Membrane</keyword>
<dbReference type="GO" id="GO:0044780">
    <property type="term" value="P:bacterial-type flagellum assembly"/>
    <property type="evidence" value="ECO:0007669"/>
    <property type="project" value="InterPro"/>
</dbReference>
<dbReference type="Proteomes" id="UP000064967">
    <property type="component" value="Chromosome"/>
</dbReference>
<comment type="subcellular location">
    <subcellularLocation>
        <location evidence="1 7">Cell membrane</location>
        <topology evidence="1 7">Multi-pass membrane protein</topology>
    </subcellularLocation>
</comment>
<accession>A0A0K1PMI7</accession>
<feature type="transmembrane region" description="Helical" evidence="7">
    <location>
        <begin position="238"/>
        <end position="257"/>
    </location>
</feature>
<dbReference type="Gene3D" id="1.10.8.540">
    <property type="entry name" value="FHIPEP family, domain 3"/>
    <property type="match status" value="1"/>
</dbReference>
<dbReference type="AlphaFoldDB" id="A0A0K1PMI7"/>
<keyword evidence="7" id="KW-1005">Bacterial flagellum biogenesis</keyword>
<dbReference type="InterPro" id="IPR006301">
    <property type="entry name" value="FlhA"/>
</dbReference>
<feature type="transmembrane region" description="Helical" evidence="7">
    <location>
        <begin position="278"/>
        <end position="311"/>
    </location>
</feature>
<comment type="function">
    <text evidence="7">Required for formation of the rod structure of the flagellar apparatus. Together with FliI and FliH, may constitute the export apparatus of flagellin.</text>
</comment>
<keyword evidence="5 7" id="KW-1133">Transmembrane helix</keyword>
<feature type="transmembrane region" description="Helical" evidence="7">
    <location>
        <begin position="35"/>
        <end position="54"/>
    </location>
</feature>
<evidence type="ECO:0000256" key="6">
    <source>
        <dbReference type="ARBA" id="ARBA00023136"/>
    </source>
</evidence>
<gene>
    <name evidence="7" type="primary">flhA</name>
    <name evidence="8" type="ORF">AKJ09_01386</name>
</gene>
<dbReference type="PANTHER" id="PTHR30161:SF1">
    <property type="entry name" value="FLAGELLAR BIOSYNTHESIS PROTEIN FLHA-RELATED"/>
    <property type="match status" value="1"/>
</dbReference>
<evidence type="ECO:0000256" key="4">
    <source>
        <dbReference type="ARBA" id="ARBA00022692"/>
    </source>
</evidence>
<sequence>MAEAKKGTWDALVPVGIIGIILMMILPLPPALLDTLIALSMALSIGVFLTALFIEQALEFSAFPAFVLVATLLRLSLNVATTRLILLHGGEGQGSAGSVVEAFGRFVVEGNVLVGLIVFLILTVINFVVVTKGAGRVAEVAARFTLDAMPGKQMAIDADLSAGAITQDQARTRRRELEREADFFGAMDGSSKFVHGDAIAGLLIMAINLIGGIVLGISRGMDIGRAAETLVVLSVGDALASQVPSLLISAASGIVVTRTATGDQLGRALASQFFGRRTAVTITAAILTVLALMPGMPAIPCLALAGAIIAISRRMGGKAEPGAKVVSTGAPGEAPAKPSANEAVDAALALDVLSIELGYELVPAVDAARGGTLTDRVAKLREELARELGIVVPPVHVSDNLELGPSNYRVMISGVEVAKGTCAHGRVLAIDGTGSAPPIEGEPTTDPTFGMPAIWIAAREKELAEALGYTVVDHATIIATHLGEVLRNNAHRLLGRQEVQHLLDVLAKNAPKLVDDVVPALLPLGDVARILRNLVREGISVRDMRSVLEAIAEVAGQTKDAEQLTELVRERLAPAITARYKSSDGTVAALTLDPRVEQMLRASLHEIANGTGGALDPDVLRNLTAKAEASLASFTARSASPLIVTAPDLRRYVRAIVERKVPQLAVASFREIEPAIPLRIVDRLSAA</sequence>
<dbReference type="PIRSF" id="PIRSF005419">
    <property type="entry name" value="FlhA"/>
    <property type="match status" value="1"/>
</dbReference>
<keyword evidence="7" id="KW-1006">Bacterial flagellum protein export</keyword>